<dbReference type="InterPro" id="IPR008861">
    <property type="entry name" value="GpX-like"/>
</dbReference>
<protein>
    <submittedName>
        <fullName evidence="1">Phage tail protein</fullName>
    </submittedName>
</protein>
<evidence type="ECO:0000313" key="1">
    <source>
        <dbReference type="EMBL" id="NDO71783.1"/>
    </source>
</evidence>
<name>A0A9X5H8X3_9FIRM</name>
<dbReference type="RefSeq" id="WP_004081391.1">
    <property type="nucleotide sequence ID" value="NZ_VIRB01000145.1"/>
</dbReference>
<dbReference type="AlphaFoldDB" id="A0A9X5H8X3"/>
<accession>A0A9X5H8X3</accession>
<dbReference type="OrthoDB" id="2941457at2"/>
<evidence type="ECO:0000313" key="2">
    <source>
        <dbReference type="Proteomes" id="UP000474104"/>
    </source>
</evidence>
<reference evidence="1 2" key="1">
    <citation type="submission" date="2019-07" db="EMBL/GenBank/DDBJ databases">
        <title>Draft genome sequences of 15 bacterial species constituting the stable defined intestinal microbiota of the GM15 gnotobiotic mouse model.</title>
        <authorList>
            <person name="Elie C."/>
            <person name="Mathieu A."/>
            <person name="Saliou A."/>
            <person name="Darnaud M."/>
            <person name="Leulier F."/>
            <person name="Tamellini A."/>
        </authorList>
    </citation>
    <scope>NUCLEOTIDE SEQUENCE [LARGE SCALE GENOMIC DNA]</scope>
    <source>
        <strain evidence="2">ASF 502</strain>
    </source>
</reference>
<gene>
    <name evidence="1" type="ORF">FMM80_25255</name>
</gene>
<proteinExistence type="predicted"/>
<sequence length="85" mass="9805">MASTYETKQGDTWDLMAYDLYGDEKYMRYLMEANLPLLDIMVFSSGVKIYVPDLPEETDEDLPFWRVNADQDGEYSSVEDGDEDG</sequence>
<comment type="caution">
    <text evidence="1">The sequence shown here is derived from an EMBL/GenBank/DDBJ whole genome shotgun (WGS) entry which is preliminary data.</text>
</comment>
<dbReference type="Pfam" id="PF05489">
    <property type="entry name" value="Phage_tail_X"/>
    <property type="match status" value="1"/>
</dbReference>
<organism evidence="1 2">
    <name type="scientific">Schaedlerella arabinosiphila</name>
    <dbReference type="NCBI Taxonomy" id="2044587"/>
    <lineage>
        <taxon>Bacteria</taxon>
        <taxon>Bacillati</taxon>
        <taxon>Bacillota</taxon>
        <taxon>Clostridia</taxon>
        <taxon>Lachnospirales</taxon>
        <taxon>Lachnospiraceae</taxon>
        <taxon>Schaedlerella</taxon>
    </lineage>
</organism>
<dbReference type="Proteomes" id="UP000474104">
    <property type="component" value="Unassembled WGS sequence"/>
</dbReference>
<dbReference type="EMBL" id="VIRB01000145">
    <property type="protein sequence ID" value="NDO71783.1"/>
    <property type="molecule type" value="Genomic_DNA"/>
</dbReference>